<protein>
    <recommendedName>
        <fullName evidence="1">DDE domain-containing protein</fullName>
    </recommendedName>
</protein>
<evidence type="ECO:0000313" key="3">
    <source>
        <dbReference type="Proteomes" id="UP000191116"/>
    </source>
</evidence>
<feature type="domain" description="DDE" evidence="1">
    <location>
        <begin position="12"/>
        <end position="96"/>
    </location>
</feature>
<organism evidence="2 3">
    <name type="scientific">Photobacterium toruni</name>
    <dbReference type="NCBI Taxonomy" id="1935446"/>
    <lineage>
        <taxon>Bacteria</taxon>
        <taxon>Pseudomonadati</taxon>
        <taxon>Pseudomonadota</taxon>
        <taxon>Gammaproteobacteria</taxon>
        <taxon>Vibrionales</taxon>
        <taxon>Vibrionaceae</taxon>
        <taxon>Photobacterium</taxon>
    </lineage>
</organism>
<dbReference type="InterPro" id="IPR032874">
    <property type="entry name" value="DDE_dom"/>
</dbReference>
<gene>
    <name evidence="2" type="ORF">CZ814_03279</name>
</gene>
<dbReference type="Pfam" id="PF13610">
    <property type="entry name" value="DDE_Tnp_IS240"/>
    <property type="match status" value="1"/>
</dbReference>
<reference evidence="2 3" key="1">
    <citation type="submission" date="2017-02" db="EMBL/GenBank/DDBJ databases">
        <authorList>
            <person name="Peterson S.W."/>
        </authorList>
    </citation>
    <scope>NUCLEOTIDE SEQUENCE [LARGE SCALE GENOMIC DNA]</scope>
    <source>
        <strain evidence="2 3">CECT 9189</strain>
    </source>
</reference>
<name>A0A1T4UIC5_9GAMM</name>
<evidence type="ECO:0000313" key="2">
    <source>
        <dbReference type="EMBL" id="SKA52350.1"/>
    </source>
</evidence>
<dbReference type="Proteomes" id="UP000191116">
    <property type="component" value="Unassembled WGS sequence"/>
</dbReference>
<sequence>MSYLDVTAYYSSDNQPKMLNTYKYSSYTNAIARLKKEGQLREDVEQRQVKYLNNGIESDHAPIKKLIVATGGLKIRKRAWSTIQGFESLRMLNKGQFDFWLRNDEHQTLVRERSAFINRLFNIDVVSQ</sequence>
<dbReference type="EMBL" id="FUWP01000024">
    <property type="protein sequence ID" value="SKA52350.1"/>
    <property type="molecule type" value="Genomic_DNA"/>
</dbReference>
<dbReference type="AlphaFoldDB" id="A0A1T4UIC5"/>
<proteinExistence type="predicted"/>
<accession>A0A1T4UIC5</accession>
<evidence type="ECO:0000259" key="1">
    <source>
        <dbReference type="Pfam" id="PF13610"/>
    </source>
</evidence>